<dbReference type="EMBL" id="CMVM020000338">
    <property type="status" value="NOT_ANNOTATED_CDS"/>
    <property type="molecule type" value="Genomic_DNA"/>
</dbReference>
<proteinExistence type="predicted"/>
<feature type="signal peptide" evidence="1">
    <location>
        <begin position="1"/>
        <end position="18"/>
    </location>
</feature>
<dbReference type="Proteomes" id="UP000024404">
    <property type="component" value="Unassembled WGS sequence"/>
</dbReference>
<sequence>MLPLTILIICTYWLHLTAQEQQQQQQNIISFRNNPPVAGLVLQREKLDNEHNISQISVYPIHPPMMITNNEQQINELITSIHNSSMYYHKQQQQQQQEQDKQQIPVLRYSSHSVQNSLSPQQSISQQQTLSLLQQQQQQQQFPPYIHSSLQQSFPAVIRAATIQPPINFQSLPLRNTTDQQIYQQQKPWILNTMSNVVQQTMPDQLFPFWNPYQSTDLSLSSAEKRLKKCCSKLNNADSECKRRFCSFDALEPRTVLLYLSICQPRGPTVGQMWDCASSRQNHTSCCIQKGVPLICQVYCETTNGVPMDYSKYLLCLSNFCQIRDCFREHLETHHNLYGDW</sequence>
<reference evidence="4" key="1">
    <citation type="submission" date="2013-10" db="EMBL/GenBank/DDBJ databases">
        <title>Genome sequencing of Onchocerca volvulus.</title>
        <authorList>
            <person name="Cotton J."/>
            <person name="Tsai J."/>
            <person name="Stanley E."/>
            <person name="Tracey A."/>
            <person name="Holroyd N."/>
            <person name="Lustigman S."/>
            <person name="Berriman M."/>
        </authorList>
    </citation>
    <scope>NUCLEOTIDE SEQUENCE</scope>
</reference>
<organism evidence="3 4">
    <name type="scientific">Onchocerca volvulus</name>
    <dbReference type="NCBI Taxonomy" id="6282"/>
    <lineage>
        <taxon>Eukaryota</taxon>
        <taxon>Metazoa</taxon>
        <taxon>Ecdysozoa</taxon>
        <taxon>Nematoda</taxon>
        <taxon>Chromadorea</taxon>
        <taxon>Rhabditida</taxon>
        <taxon>Spirurina</taxon>
        <taxon>Spiruromorpha</taxon>
        <taxon>Filarioidea</taxon>
        <taxon>Onchocercidae</taxon>
        <taxon>Onchocerca</taxon>
    </lineage>
</organism>
<dbReference type="PANTHER" id="PTHR46705">
    <property type="entry name" value="PROTEIN CBG09805"/>
    <property type="match status" value="1"/>
</dbReference>
<dbReference type="EnsemblMetazoa" id="OVOC10414.1">
    <property type="protein sequence ID" value="OVOC10414.1"/>
    <property type="gene ID" value="WBGene00247223"/>
</dbReference>
<evidence type="ECO:0000256" key="1">
    <source>
        <dbReference type="SAM" id="SignalP"/>
    </source>
</evidence>
<dbReference type="AlphaFoldDB" id="A0A8R1TJF4"/>
<reference evidence="3" key="2">
    <citation type="submission" date="2022-06" db="UniProtKB">
        <authorList>
            <consortium name="EnsemblMetazoa"/>
        </authorList>
    </citation>
    <scope>IDENTIFICATION</scope>
</reference>
<name>A0A8R1TJF4_ONCVO</name>
<evidence type="ECO:0000313" key="4">
    <source>
        <dbReference type="Proteomes" id="UP000024404"/>
    </source>
</evidence>
<evidence type="ECO:0000259" key="2">
    <source>
        <dbReference type="Pfam" id="PF01682"/>
    </source>
</evidence>
<dbReference type="OMA" id="IYCETTN"/>
<feature type="chain" id="PRO_5035830719" evidence="1">
    <location>
        <begin position="19"/>
        <end position="341"/>
    </location>
</feature>
<dbReference type="PANTHER" id="PTHR46705:SF12">
    <property type="entry name" value="DOMAIN OF UNKNOWN FUNCTION DB DOMAIN-CONTAINING PROTEIN"/>
    <property type="match status" value="1"/>
</dbReference>
<feature type="domain" description="Domain of unknown function DB" evidence="2">
    <location>
        <begin position="230"/>
        <end position="327"/>
    </location>
</feature>
<evidence type="ECO:0000313" key="3">
    <source>
        <dbReference type="EnsemblMetazoa" id="OVOC10414.1"/>
    </source>
</evidence>
<keyword evidence="4" id="KW-1185">Reference proteome</keyword>
<accession>A0A8R1TJF4</accession>
<dbReference type="InterPro" id="IPR002602">
    <property type="entry name" value="DB"/>
</dbReference>
<keyword evidence="1" id="KW-0732">Signal</keyword>
<dbReference type="Pfam" id="PF01682">
    <property type="entry name" value="DB"/>
    <property type="match status" value="1"/>
</dbReference>
<protein>
    <submittedName>
        <fullName evidence="3">DB domain-containing protein</fullName>
    </submittedName>
</protein>